<comment type="cofactor">
    <cofactor evidence="12">
        <name>[4Fe-4S] cluster</name>
        <dbReference type="ChEBI" id="CHEBI:49883"/>
    </cofactor>
    <text evidence="12">Binds 1 [4Fe-4S] cluster.</text>
</comment>
<keyword evidence="6 12" id="KW-0408">Iron</keyword>
<feature type="binding site" evidence="12">
    <location>
        <position position="193"/>
    </location>
    <ligand>
        <name>[4Fe-4S] cluster</name>
        <dbReference type="ChEBI" id="CHEBI:49883"/>
    </ligand>
</feature>
<dbReference type="FunFam" id="1.10.340.30:FF:000001">
    <property type="entry name" value="Endonuclease III"/>
    <property type="match status" value="1"/>
</dbReference>
<evidence type="ECO:0000256" key="12">
    <source>
        <dbReference type="HAMAP-Rule" id="MF_00942"/>
    </source>
</evidence>
<dbReference type="SMART" id="SM00478">
    <property type="entry name" value="ENDO3c"/>
    <property type="match status" value="1"/>
</dbReference>
<keyword evidence="2 12" id="KW-0004">4Fe-4S</keyword>
<feature type="binding site" evidence="12">
    <location>
        <position position="183"/>
    </location>
    <ligand>
        <name>[4Fe-4S] cluster</name>
        <dbReference type="ChEBI" id="CHEBI:49883"/>
    </ligand>
</feature>
<dbReference type="GO" id="GO:0006285">
    <property type="term" value="P:base-excision repair, AP site formation"/>
    <property type="evidence" value="ECO:0007669"/>
    <property type="project" value="TreeGrafter"/>
</dbReference>
<keyword evidence="5 12" id="KW-0378">Hydrolase</keyword>
<evidence type="ECO:0000256" key="5">
    <source>
        <dbReference type="ARBA" id="ARBA00022801"/>
    </source>
</evidence>
<reference evidence="14" key="2">
    <citation type="journal article" date="2021" name="PeerJ">
        <title>Extensive microbial diversity within the chicken gut microbiome revealed by metagenomics and culture.</title>
        <authorList>
            <person name="Gilroy R."/>
            <person name="Ravi A."/>
            <person name="Getino M."/>
            <person name="Pursley I."/>
            <person name="Horton D.L."/>
            <person name="Alikhan N.F."/>
            <person name="Baker D."/>
            <person name="Gharbi K."/>
            <person name="Hall N."/>
            <person name="Watson M."/>
            <person name="Adriaenssens E.M."/>
            <person name="Foster-Nyarko E."/>
            <person name="Jarju S."/>
            <person name="Secka A."/>
            <person name="Antonio M."/>
            <person name="Oren A."/>
            <person name="Chaudhuri R.R."/>
            <person name="La Ragione R."/>
            <person name="Hildebrand F."/>
            <person name="Pallen M.J."/>
        </authorList>
    </citation>
    <scope>NUCLEOTIDE SEQUENCE</scope>
    <source>
        <strain evidence="14">CHK186-9395</strain>
    </source>
</reference>
<comment type="caution">
    <text evidence="14">The sequence shown here is derived from an EMBL/GenBank/DDBJ whole genome shotgun (WGS) entry which is preliminary data.</text>
</comment>
<dbReference type="CDD" id="cd00056">
    <property type="entry name" value="ENDO3c"/>
    <property type="match status" value="1"/>
</dbReference>
<comment type="catalytic activity">
    <reaction evidence="12">
        <text>2'-deoxyribonucleotide-(2'-deoxyribose 5'-phosphate)-2'-deoxyribonucleotide-DNA = a 3'-end 2'-deoxyribonucleotide-(2,3-dehydro-2,3-deoxyribose 5'-phosphate)-DNA + a 5'-end 5'-phospho-2'-deoxyribonucleoside-DNA + H(+)</text>
        <dbReference type="Rhea" id="RHEA:66592"/>
        <dbReference type="Rhea" id="RHEA-COMP:13180"/>
        <dbReference type="Rhea" id="RHEA-COMP:16897"/>
        <dbReference type="Rhea" id="RHEA-COMP:17067"/>
        <dbReference type="ChEBI" id="CHEBI:15378"/>
        <dbReference type="ChEBI" id="CHEBI:136412"/>
        <dbReference type="ChEBI" id="CHEBI:157695"/>
        <dbReference type="ChEBI" id="CHEBI:167181"/>
        <dbReference type="EC" id="4.2.99.18"/>
    </reaction>
</comment>
<evidence type="ECO:0000256" key="1">
    <source>
        <dbReference type="ARBA" id="ARBA00008343"/>
    </source>
</evidence>
<dbReference type="Pfam" id="PF00633">
    <property type="entry name" value="HHH"/>
    <property type="match status" value="1"/>
</dbReference>
<gene>
    <name evidence="12 14" type="primary">nth</name>
    <name evidence="14" type="ORF">IAA62_03580</name>
</gene>
<keyword evidence="7 12" id="KW-0411">Iron-sulfur</keyword>
<dbReference type="GO" id="GO:0051539">
    <property type="term" value="F:4 iron, 4 sulfur cluster binding"/>
    <property type="evidence" value="ECO:0007669"/>
    <property type="project" value="UniProtKB-UniRule"/>
</dbReference>
<dbReference type="GO" id="GO:0046872">
    <property type="term" value="F:metal ion binding"/>
    <property type="evidence" value="ECO:0007669"/>
    <property type="project" value="UniProtKB-KW"/>
</dbReference>
<keyword evidence="14" id="KW-0255">Endonuclease</keyword>
<evidence type="ECO:0000256" key="11">
    <source>
        <dbReference type="ARBA" id="ARBA00023295"/>
    </source>
</evidence>
<organism evidence="14 15">
    <name type="scientific">Candidatus Caccopulliclostridium gallistercoris</name>
    <dbReference type="NCBI Taxonomy" id="2840719"/>
    <lineage>
        <taxon>Bacteria</taxon>
        <taxon>Bacillati</taxon>
        <taxon>Bacillota</taxon>
        <taxon>Clostridia</taxon>
        <taxon>Candidatus Caccopulliclostridium</taxon>
    </lineage>
</organism>
<keyword evidence="11 12" id="KW-0326">Glycosidase</keyword>
<dbReference type="InterPro" id="IPR003651">
    <property type="entry name" value="Endonuclease3_FeS-loop_motif"/>
</dbReference>
<dbReference type="HAMAP" id="MF_00942">
    <property type="entry name" value="Nth"/>
    <property type="match status" value="1"/>
</dbReference>
<keyword evidence="8 12" id="KW-0238">DNA-binding</keyword>
<dbReference type="NCBIfam" id="TIGR01083">
    <property type="entry name" value="nth"/>
    <property type="match status" value="1"/>
</dbReference>
<dbReference type="SMART" id="SM00525">
    <property type="entry name" value="FES"/>
    <property type="match status" value="1"/>
</dbReference>
<protein>
    <recommendedName>
        <fullName evidence="12">Endonuclease III</fullName>
        <ecNumber evidence="12">4.2.99.18</ecNumber>
    </recommendedName>
    <alternativeName>
        <fullName evidence="12">DNA-(apurinic or apyrimidinic site) lyase</fullName>
    </alternativeName>
</protein>
<dbReference type="InterPro" id="IPR011257">
    <property type="entry name" value="DNA_glycosylase"/>
</dbReference>
<evidence type="ECO:0000256" key="7">
    <source>
        <dbReference type="ARBA" id="ARBA00023014"/>
    </source>
</evidence>
<evidence type="ECO:0000256" key="9">
    <source>
        <dbReference type="ARBA" id="ARBA00023204"/>
    </source>
</evidence>
<keyword evidence="14" id="KW-0540">Nuclease</keyword>
<keyword evidence="4 12" id="KW-0227">DNA damage</keyword>
<comment type="function">
    <text evidence="12">DNA repair enzyme that has both DNA N-glycosylase activity and AP-lyase activity. The DNA N-glycosylase activity releases various damaged pyrimidines from DNA by cleaving the N-glycosidic bond, leaving an AP (apurinic/apyrimidinic) site. The AP-lyase activity cleaves the phosphodiester bond 3' to the AP site by a beta-elimination, leaving a 3'-terminal unsaturated sugar and a product with a terminal 5'-phosphate.</text>
</comment>
<feature type="domain" description="HhH-GPD" evidence="13">
    <location>
        <begin position="35"/>
        <end position="181"/>
    </location>
</feature>
<evidence type="ECO:0000256" key="3">
    <source>
        <dbReference type="ARBA" id="ARBA00022723"/>
    </source>
</evidence>
<dbReference type="EMBL" id="DVOJ01000013">
    <property type="protein sequence ID" value="HIV01615.1"/>
    <property type="molecule type" value="Genomic_DNA"/>
</dbReference>
<keyword evidence="9 12" id="KW-0234">DNA repair</keyword>
<evidence type="ECO:0000256" key="2">
    <source>
        <dbReference type="ARBA" id="ARBA00022485"/>
    </source>
</evidence>
<keyword evidence="10 12" id="KW-0456">Lyase</keyword>
<evidence type="ECO:0000256" key="6">
    <source>
        <dbReference type="ARBA" id="ARBA00023004"/>
    </source>
</evidence>
<dbReference type="GO" id="GO:0140078">
    <property type="term" value="F:class I DNA-(apurinic or apyrimidinic site) endonuclease activity"/>
    <property type="evidence" value="ECO:0007669"/>
    <property type="project" value="UniProtKB-EC"/>
</dbReference>
<sequence length="206" mass="23539">MDTEKVLNYLEELFSEPACELKFNSRFELLVSVILSAQCTDKRVNMVTKELFKKYSTPKDFANLKQEELEKEIKSCGFYHNKAKNIISCSKDILERFNGKVPGNIDDLMTLAGVGKKTANVVYSVGFGGDAIAVDTHVFRVSNRLGVHSKNPLDCEKKLEEIIPKDKWSKVHHQLVLFGRYMCKAIKPNCKECELTGICEYYNERK</sequence>
<dbReference type="PANTHER" id="PTHR10359">
    <property type="entry name" value="A/G-SPECIFIC ADENINE GLYCOSYLASE/ENDONUCLEASE III"/>
    <property type="match status" value="1"/>
</dbReference>
<dbReference type="EC" id="4.2.99.18" evidence="12"/>
<evidence type="ECO:0000256" key="8">
    <source>
        <dbReference type="ARBA" id="ARBA00023125"/>
    </source>
</evidence>
<reference evidence="14" key="1">
    <citation type="submission" date="2020-10" db="EMBL/GenBank/DDBJ databases">
        <authorList>
            <person name="Gilroy R."/>
        </authorList>
    </citation>
    <scope>NUCLEOTIDE SEQUENCE</scope>
    <source>
        <strain evidence="14">CHK186-9395</strain>
    </source>
</reference>
<dbReference type="Gene3D" id="1.10.1670.10">
    <property type="entry name" value="Helix-hairpin-Helix base-excision DNA repair enzymes (C-terminal)"/>
    <property type="match status" value="1"/>
</dbReference>
<dbReference type="InterPro" id="IPR004036">
    <property type="entry name" value="Endonuclease-III-like_CS2"/>
</dbReference>
<dbReference type="AlphaFoldDB" id="A0A9D1SYN3"/>
<dbReference type="FunFam" id="1.10.1670.10:FF:000001">
    <property type="entry name" value="Endonuclease III"/>
    <property type="match status" value="1"/>
</dbReference>
<dbReference type="Gene3D" id="1.10.340.30">
    <property type="entry name" value="Hypothetical protein, domain 2"/>
    <property type="match status" value="1"/>
</dbReference>
<dbReference type="SUPFAM" id="SSF48150">
    <property type="entry name" value="DNA-glycosylase"/>
    <property type="match status" value="1"/>
</dbReference>
<feature type="binding site" evidence="12">
    <location>
        <position position="190"/>
    </location>
    <ligand>
        <name>[4Fe-4S] cluster</name>
        <dbReference type="ChEBI" id="CHEBI:49883"/>
    </ligand>
</feature>
<dbReference type="InterPro" id="IPR000445">
    <property type="entry name" value="HhH_motif"/>
</dbReference>
<dbReference type="PANTHER" id="PTHR10359:SF18">
    <property type="entry name" value="ENDONUCLEASE III"/>
    <property type="match status" value="1"/>
</dbReference>
<dbReference type="Proteomes" id="UP000886861">
    <property type="component" value="Unassembled WGS sequence"/>
</dbReference>
<dbReference type="PIRSF" id="PIRSF001435">
    <property type="entry name" value="Nth"/>
    <property type="match status" value="1"/>
</dbReference>
<evidence type="ECO:0000256" key="10">
    <source>
        <dbReference type="ARBA" id="ARBA00023239"/>
    </source>
</evidence>
<name>A0A9D1SYN3_9FIRM</name>
<dbReference type="InterPro" id="IPR023170">
    <property type="entry name" value="HhH_base_excis_C"/>
</dbReference>
<evidence type="ECO:0000259" key="13">
    <source>
        <dbReference type="SMART" id="SM00478"/>
    </source>
</evidence>
<dbReference type="PROSITE" id="PS01155">
    <property type="entry name" value="ENDONUCLEASE_III_2"/>
    <property type="match status" value="1"/>
</dbReference>
<evidence type="ECO:0000256" key="4">
    <source>
        <dbReference type="ARBA" id="ARBA00022763"/>
    </source>
</evidence>
<dbReference type="GO" id="GO:0003677">
    <property type="term" value="F:DNA binding"/>
    <property type="evidence" value="ECO:0007669"/>
    <property type="project" value="UniProtKB-UniRule"/>
</dbReference>
<evidence type="ECO:0000313" key="15">
    <source>
        <dbReference type="Proteomes" id="UP000886861"/>
    </source>
</evidence>
<accession>A0A9D1SYN3</accession>
<keyword evidence="3 12" id="KW-0479">Metal-binding</keyword>
<dbReference type="GO" id="GO:0019104">
    <property type="term" value="F:DNA N-glycosylase activity"/>
    <property type="evidence" value="ECO:0007669"/>
    <property type="project" value="UniProtKB-UniRule"/>
</dbReference>
<dbReference type="InterPro" id="IPR005759">
    <property type="entry name" value="Nth"/>
</dbReference>
<proteinExistence type="inferred from homology"/>
<dbReference type="Pfam" id="PF00730">
    <property type="entry name" value="HhH-GPD"/>
    <property type="match status" value="1"/>
</dbReference>
<dbReference type="InterPro" id="IPR003265">
    <property type="entry name" value="HhH-GPD_domain"/>
</dbReference>
<evidence type="ECO:0000313" key="14">
    <source>
        <dbReference type="EMBL" id="HIV01615.1"/>
    </source>
</evidence>
<comment type="similarity">
    <text evidence="1 12">Belongs to the Nth/MutY family.</text>
</comment>
<feature type="binding site" evidence="12">
    <location>
        <position position="199"/>
    </location>
    <ligand>
        <name>[4Fe-4S] cluster</name>
        <dbReference type="ChEBI" id="CHEBI:49883"/>
    </ligand>
</feature>